<gene>
    <name evidence="2" type="ORF">PVK06_039997</name>
</gene>
<reference evidence="2 3" key="1">
    <citation type="submission" date="2023-03" db="EMBL/GenBank/DDBJ databases">
        <title>WGS of Gossypium arboreum.</title>
        <authorList>
            <person name="Yu D."/>
        </authorList>
    </citation>
    <scope>NUCLEOTIDE SEQUENCE [LARGE SCALE GENOMIC DNA]</scope>
    <source>
        <tissue evidence="2">Leaf</tissue>
    </source>
</reference>
<accession>A0ABR0N724</accession>
<dbReference type="EMBL" id="JARKNE010000011">
    <property type="protein sequence ID" value="KAK5785414.1"/>
    <property type="molecule type" value="Genomic_DNA"/>
</dbReference>
<keyword evidence="3" id="KW-1185">Reference proteome</keyword>
<feature type="region of interest" description="Disordered" evidence="1">
    <location>
        <begin position="42"/>
        <end position="74"/>
    </location>
</feature>
<evidence type="ECO:0000313" key="2">
    <source>
        <dbReference type="EMBL" id="KAK5785414.1"/>
    </source>
</evidence>
<name>A0ABR0N724_GOSAR</name>
<proteinExistence type="predicted"/>
<protein>
    <submittedName>
        <fullName evidence="2">Uncharacterized protein</fullName>
    </submittedName>
</protein>
<evidence type="ECO:0000256" key="1">
    <source>
        <dbReference type="SAM" id="MobiDB-lite"/>
    </source>
</evidence>
<evidence type="ECO:0000313" key="3">
    <source>
        <dbReference type="Proteomes" id="UP001358586"/>
    </source>
</evidence>
<dbReference type="Proteomes" id="UP001358586">
    <property type="component" value="Chromosome 11"/>
</dbReference>
<sequence>MFKGALQIMILKVTDTEEEEFDKELNSAKPVKGSTILEPEVEPEKETVKLSVEPKPTTPMPTSASTSKKSELSIMMDTDYVSEDGAEEDKGNESEK</sequence>
<organism evidence="2 3">
    <name type="scientific">Gossypium arboreum</name>
    <name type="common">Tree cotton</name>
    <name type="synonym">Gossypium nanking</name>
    <dbReference type="NCBI Taxonomy" id="29729"/>
    <lineage>
        <taxon>Eukaryota</taxon>
        <taxon>Viridiplantae</taxon>
        <taxon>Streptophyta</taxon>
        <taxon>Embryophyta</taxon>
        <taxon>Tracheophyta</taxon>
        <taxon>Spermatophyta</taxon>
        <taxon>Magnoliopsida</taxon>
        <taxon>eudicotyledons</taxon>
        <taxon>Gunneridae</taxon>
        <taxon>Pentapetalae</taxon>
        <taxon>rosids</taxon>
        <taxon>malvids</taxon>
        <taxon>Malvales</taxon>
        <taxon>Malvaceae</taxon>
        <taxon>Malvoideae</taxon>
        <taxon>Gossypium</taxon>
    </lineage>
</organism>
<comment type="caution">
    <text evidence="2">The sequence shown here is derived from an EMBL/GenBank/DDBJ whole genome shotgun (WGS) entry which is preliminary data.</text>
</comment>